<comment type="caution">
    <text evidence="1">The sequence shown here is derived from an EMBL/GenBank/DDBJ whole genome shotgun (WGS) entry which is preliminary data.</text>
</comment>
<evidence type="ECO:0000313" key="2">
    <source>
        <dbReference type="Proteomes" id="UP000571554"/>
    </source>
</evidence>
<protein>
    <submittedName>
        <fullName evidence="1">Uncharacterized protein</fullName>
    </submittedName>
</protein>
<dbReference type="RefSeq" id="WP_183722843.1">
    <property type="nucleotide sequence ID" value="NZ_JACHBW010000003.1"/>
</dbReference>
<dbReference type="AlphaFoldDB" id="A0A7W9TTX4"/>
<reference evidence="1 2" key="1">
    <citation type="submission" date="2020-08" db="EMBL/GenBank/DDBJ databases">
        <title>Above-ground endophytic microbial communities from plants in different locations in the United States.</title>
        <authorList>
            <person name="Frank C."/>
        </authorList>
    </citation>
    <scope>NUCLEOTIDE SEQUENCE [LARGE SCALE GENOMIC DNA]</scope>
    <source>
        <strain evidence="1 2">WP4_2_2</strain>
    </source>
</reference>
<accession>A0A7W9TTX4</accession>
<organism evidence="1 2">
    <name type="scientific">Paraburkholderia bannensis</name>
    <dbReference type="NCBI Taxonomy" id="765414"/>
    <lineage>
        <taxon>Bacteria</taxon>
        <taxon>Pseudomonadati</taxon>
        <taxon>Pseudomonadota</taxon>
        <taxon>Betaproteobacteria</taxon>
        <taxon>Burkholderiales</taxon>
        <taxon>Burkholderiaceae</taxon>
        <taxon>Paraburkholderia</taxon>
    </lineage>
</organism>
<name>A0A7W9TTX4_9BURK</name>
<gene>
    <name evidence="1" type="ORF">F4827_001237</name>
</gene>
<dbReference type="Proteomes" id="UP000571554">
    <property type="component" value="Unassembled WGS sequence"/>
</dbReference>
<proteinExistence type="predicted"/>
<keyword evidence="2" id="KW-1185">Reference proteome</keyword>
<sequence>MEAVKVCISNDCDERSMEFAMVAGECRFAIAAKKGCGSRVNAAKRNVRSGCGVGVQAVREEHAECRETTLDQIVRMRCACVALLGGRAHVTLDRHEGAR</sequence>
<dbReference type="EMBL" id="JACHBW010000003">
    <property type="protein sequence ID" value="MBB6101403.1"/>
    <property type="molecule type" value="Genomic_DNA"/>
</dbReference>
<evidence type="ECO:0000313" key="1">
    <source>
        <dbReference type="EMBL" id="MBB6101403.1"/>
    </source>
</evidence>